<dbReference type="eggNOG" id="ENOG502RYYB">
    <property type="taxonomic scope" value="Eukaryota"/>
</dbReference>
<sequence>MKKRRSIMPKDYLSDLVEDQEINHILECANMAPTHGKTEPWRFVVYKRANLSNLFNFVISWYEKNWQQIYKNEEERDKGIQSIQNKFDELAKASHFIGIGMKRQTKKDKLMPEWEEIAAVSTSVQNIYLQCAAKGLGGYWSSMNFAKECRDSEEFLNFMGLEDKGDRFLGNFVIAKTNKYDQYQRIPGKYQDKVQFR</sequence>
<dbReference type="EMBL" id="GL983804">
    <property type="protein sequence ID" value="EGR31970.1"/>
    <property type="molecule type" value="Genomic_DNA"/>
</dbReference>
<dbReference type="InterPro" id="IPR052530">
    <property type="entry name" value="NAD(P)H_nitroreductase"/>
</dbReference>
<dbReference type="PANTHER" id="PTHR43821:SF1">
    <property type="entry name" value="NAD(P)H NITROREDUCTASE YDJA-RELATED"/>
    <property type="match status" value="1"/>
</dbReference>
<feature type="domain" description="Nitroreductase" evidence="1">
    <location>
        <begin position="2"/>
        <end position="167"/>
    </location>
</feature>
<keyword evidence="2" id="KW-0560">Oxidoreductase</keyword>
<dbReference type="OrthoDB" id="41362at2759"/>
<evidence type="ECO:0000259" key="1">
    <source>
        <dbReference type="Pfam" id="PF00881"/>
    </source>
</evidence>
<dbReference type="InParanoid" id="G0QS28"/>
<dbReference type="SUPFAM" id="SSF55469">
    <property type="entry name" value="FMN-dependent nitroreductase-like"/>
    <property type="match status" value="1"/>
</dbReference>
<dbReference type="AlphaFoldDB" id="G0QS28"/>
<dbReference type="Gene3D" id="3.40.109.10">
    <property type="entry name" value="NADH Oxidase"/>
    <property type="match status" value="1"/>
</dbReference>
<keyword evidence="3" id="KW-1185">Reference proteome</keyword>
<evidence type="ECO:0000313" key="3">
    <source>
        <dbReference type="Proteomes" id="UP000008983"/>
    </source>
</evidence>
<proteinExistence type="predicted"/>
<dbReference type="InterPro" id="IPR029479">
    <property type="entry name" value="Nitroreductase"/>
</dbReference>
<dbReference type="OMA" id="EMCSVAC"/>
<dbReference type="GO" id="GO:0016491">
    <property type="term" value="F:oxidoreductase activity"/>
    <property type="evidence" value="ECO:0007669"/>
    <property type="project" value="UniProtKB-KW"/>
</dbReference>
<protein>
    <submittedName>
        <fullName evidence="2">Nitroreductase, putative</fullName>
        <ecNumber evidence="2">1.6.99.3</ecNumber>
    </submittedName>
</protein>
<dbReference type="GeneID" id="14908121"/>
<dbReference type="RefSeq" id="XP_004035456.1">
    <property type="nucleotide sequence ID" value="XM_004035408.1"/>
</dbReference>
<dbReference type="PANTHER" id="PTHR43821">
    <property type="entry name" value="NAD(P)H NITROREDUCTASE YDJA-RELATED"/>
    <property type="match status" value="1"/>
</dbReference>
<reference evidence="2 3" key="1">
    <citation type="submission" date="2011-07" db="EMBL/GenBank/DDBJ databases">
        <authorList>
            <person name="Coyne R."/>
            <person name="Brami D."/>
            <person name="Johnson J."/>
            <person name="Hostetler J."/>
            <person name="Hannick L."/>
            <person name="Clark T."/>
            <person name="Cassidy-Hanley D."/>
            <person name="Inman J."/>
        </authorList>
    </citation>
    <scope>NUCLEOTIDE SEQUENCE [LARGE SCALE GENOMIC DNA]</scope>
    <source>
        <strain evidence="2 3">G5</strain>
    </source>
</reference>
<evidence type="ECO:0000313" key="2">
    <source>
        <dbReference type="EMBL" id="EGR31970.1"/>
    </source>
</evidence>
<accession>G0QS28</accession>
<name>G0QS28_ICHMU</name>
<gene>
    <name evidence="2" type="ORF">IMG5_098940</name>
</gene>
<dbReference type="InterPro" id="IPR000415">
    <property type="entry name" value="Nitroreductase-like"/>
</dbReference>
<dbReference type="Pfam" id="PF00881">
    <property type="entry name" value="Nitroreductase"/>
    <property type="match status" value="1"/>
</dbReference>
<dbReference type="Proteomes" id="UP000008983">
    <property type="component" value="Unassembled WGS sequence"/>
</dbReference>
<organism evidence="2 3">
    <name type="scientific">Ichthyophthirius multifiliis</name>
    <name type="common">White spot disease agent</name>
    <name type="synonym">Ich</name>
    <dbReference type="NCBI Taxonomy" id="5932"/>
    <lineage>
        <taxon>Eukaryota</taxon>
        <taxon>Sar</taxon>
        <taxon>Alveolata</taxon>
        <taxon>Ciliophora</taxon>
        <taxon>Intramacronucleata</taxon>
        <taxon>Oligohymenophorea</taxon>
        <taxon>Hymenostomatida</taxon>
        <taxon>Ophryoglenina</taxon>
        <taxon>Ichthyophthirius</taxon>
    </lineage>
</organism>
<dbReference type="STRING" id="857967.G0QS28"/>
<dbReference type="EC" id="1.6.99.3" evidence="2"/>